<dbReference type="Gene3D" id="3.30.70.1280">
    <property type="entry name" value="SP0830-like domains"/>
    <property type="match status" value="1"/>
</dbReference>
<dbReference type="SUPFAM" id="SSF160379">
    <property type="entry name" value="SP0830-like"/>
    <property type="match status" value="1"/>
</dbReference>
<dbReference type="RefSeq" id="WP_190857827.1">
    <property type="nucleotide sequence ID" value="NZ_JACXIY010000002.1"/>
</dbReference>
<dbReference type="PANTHER" id="PTHR36439:SF1">
    <property type="entry name" value="DUF1697 DOMAIN-CONTAINING PROTEIN"/>
    <property type="match status" value="1"/>
</dbReference>
<protein>
    <submittedName>
        <fullName evidence="1">DUF1697 domain-containing protein</fullName>
    </submittedName>
</protein>
<dbReference type="PANTHER" id="PTHR36439">
    <property type="entry name" value="BLL4334 PROTEIN"/>
    <property type="match status" value="1"/>
</dbReference>
<dbReference type="Pfam" id="PF08002">
    <property type="entry name" value="DUF1697"/>
    <property type="match status" value="1"/>
</dbReference>
<dbReference type="Proteomes" id="UP000632125">
    <property type="component" value="Unassembled WGS sequence"/>
</dbReference>
<comment type="caution">
    <text evidence="1">The sequence shown here is derived from an EMBL/GenBank/DDBJ whole genome shotgun (WGS) entry which is preliminary data.</text>
</comment>
<gene>
    <name evidence="1" type="ORF">IDH41_02015</name>
</gene>
<dbReference type="AlphaFoldDB" id="A0A927CIN7"/>
<evidence type="ECO:0000313" key="1">
    <source>
        <dbReference type="EMBL" id="MBD2867338.1"/>
    </source>
</evidence>
<accession>A0A927CIN7</accession>
<sequence length="188" mass="20901">MTIQIALLRGINVGGNNKIKMADLRKALEAAGLSRVQTYIQSGNVLFESDLEESALRGLIEQTIEKEFGLSIATIIRTSAELKAIAEGCPFSREEIEAAEALTDAEHLYVAMLLEEPRADRVEKLKAYDFKDDRYRIAGRDVYLLFGESVRNSKLADQLLRQLAPATVRNWKTLSKLVALAGEMESAK</sequence>
<evidence type="ECO:0000313" key="2">
    <source>
        <dbReference type="Proteomes" id="UP000632125"/>
    </source>
</evidence>
<keyword evidence="2" id="KW-1185">Reference proteome</keyword>
<reference evidence="1" key="1">
    <citation type="submission" date="2020-09" db="EMBL/GenBank/DDBJ databases">
        <title>A novel bacterium of genus Paenibacillus, isolated from South China Sea.</title>
        <authorList>
            <person name="Huang H."/>
            <person name="Mo K."/>
            <person name="Hu Y."/>
        </authorList>
    </citation>
    <scope>NUCLEOTIDE SEQUENCE</scope>
    <source>
        <strain evidence="1">IB182493</strain>
    </source>
</reference>
<organism evidence="1 2">
    <name type="scientific">Paenibacillus arenilitoris</name>
    <dbReference type="NCBI Taxonomy" id="2772299"/>
    <lineage>
        <taxon>Bacteria</taxon>
        <taxon>Bacillati</taxon>
        <taxon>Bacillota</taxon>
        <taxon>Bacilli</taxon>
        <taxon>Bacillales</taxon>
        <taxon>Paenibacillaceae</taxon>
        <taxon>Paenibacillus</taxon>
    </lineage>
</organism>
<name>A0A927CIN7_9BACL</name>
<dbReference type="PIRSF" id="PIRSF008502">
    <property type="entry name" value="UCP008502"/>
    <property type="match status" value="1"/>
</dbReference>
<dbReference type="InterPro" id="IPR012545">
    <property type="entry name" value="DUF1697"/>
</dbReference>
<dbReference type="EMBL" id="JACXIY010000002">
    <property type="protein sequence ID" value="MBD2867338.1"/>
    <property type="molecule type" value="Genomic_DNA"/>
</dbReference>
<proteinExistence type="predicted"/>